<accession>A0A655FXL8</accession>
<dbReference type="AlphaFoldDB" id="A0A655FXL8"/>
<dbReference type="Proteomes" id="UP000039217">
    <property type="component" value="Unassembled WGS sequence"/>
</dbReference>
<dbReference type="EMBL" id="CQQC01001880">
    <property type="protein sequence ID" value="CNW31655.1"/>
    <property type="molecule type" value="Genomic_DNA"/>
</dbReference>
<evidence type="ECO:0000313" key="2">
    <source>
        <dbReference type="EMBL" id="CNW31655.1"/>
    </source>
</evidence>
<dbReference type="EMBL" id="CGCX01002035">
    <property type="protein sequence ID" value="CFS05585.1"/>
    <property type="molecule type" value="Genomic_DNA"/>
</dbReference>
<evidence type="ECO:0000313" key="1">
    <source>
        <dbReference type="EMBL" id="CFS05585.1"/>
    </source>
</evidence>
<organism evidence="2 3">
    <name type="scientific">Mycobacterium tuberculosis</name>
    <dbReference type="NCBI Taxonomy" id="1773"/>
    <lineage>
        <taxon>Bacteria</taxon>
        <taxon>Bacillati</taxon>
        <taxon>Actinomycetota</taxon>
        <taxon>Actinomycetes</taxon>
        <taxon>Mycobacteriales</taxon>
        <taxon>Mycobacteriaceae</taxon>
        <taxon>Mycobacterium</taxon>
        <taxon>Mycobacterium tuberculosis complex</taxon>
    </lineage>
</organism>
<proteinExistence type="predicted"/>
<protein>
    <submittedName>
        <fullName evidence="2">Uncharacterized protein</fullName>
    </submittedName>
</protein>
<evidence type="ECO:0000313" key="3">
    <source>
        <dbReference type="Proteomes" id="UP000039217"/>
    </source>
</evidence>
<dbReference type="Proteomes" id="UP000046680">
    <property type="component" value="Unassembled WGS sequence"/>
</dbReference>
<gene>
    <name evidence="1" type="ORF">ERS007657_03796</name>
    <name evidence="2" type="ORF">ERS007661_03821</name>
</gene>
<evidence type="ECO:0000313" key="4">
    <source>
        <dbReference type="Proteomes" id="UP000046680"/>
    </source>
</evidence>
<reference evidence="3 4" key="1">
    <citation type="submission" date="2015-03" db="EMBL/GenBank/DDBJ databases">
        <authorList>
            <consortium name="Pathogen Informatics"/>
        </authorList>
    </citation>
    <scope>NUCLEOTIDE SEQUENCE [LARGE SCALE GENOMIC DNA]</scope>
    <source>
        <strain evidence="1 4">C09601061</strain>
        <strain evidence="2 3">D00501624</strain>
    </source>
</reference>
<name>A0A655FXL8_MYCTX</name>
<sequence length="141" mass="14742">MISLNRLTANSIAGIRSLMLKGFTRYAIAPASRARSTRSRWLNAVSTTIGAIRLLAISDAASIPSRRGIFTSMITRSGLCSSASSTASWPSPASPTISYPSSRNISARSMRMSASSSAIKTRRGTAASASVVGPVMTDIVS</sequence>